<evidence type="ECO:0000256" key="2">
    <source>
        <dbReference type="ARBA" id="ARBA00022679"/>
    </source>
</evidence>
<dbReference type="PROSITE" id="PS00737">
    <property type="entry name" value="THIOLASE_2"/>
    <property type="match status" value="1"/>
</dbReference>
<reference evidence="7 8" key="1">
    <citation type="submission" date="2021-02" db="EMBL/GenBank/DDBJ databases">
        <title>Actinophytocola xerophila sp. nov., isolated from soil of cotton cropping field.</title>
        <authorList>
            <person name="Huang R."/>
            <person name="Chen X."/>
            <person name="Ge X."/>
            <person name="Liu W."/>
        </authorList>
    </citation>
    <scope>NUCLEOTIDE SEQUENCE [LARGE SCALE GENOMIC DNA]</scope>
    <source>
        <strain evidence="7 8">S1-96</strain>
    </source>
</reference>
<dbReference type="PANTHER" id="PTHR43365">
    <property type="entry name" value="BLR7806 PROTEIN"/>
    <property type="match status" value="1"/>
</dbReference>
<dbReference type="PIRSF" id="PIRSF000429">
    <property type="entry name" value="Ac-CoA_Ac_transf"/>
    <property type="match status" value="1"/>
</dbReference>
<dbReference type="PROSITE" id="PS00098">
    <property type="entry name" value="THIOLASE_1"/>
    <property type="match status" value="1"/>
</dbReference>
<dbReference type="PANTHER" id="PTHR43365:SF1">
    <property type="entry name" value="ACETYL-COA C-ACYLTRANSFERASE"/>
    <property type="match status" value="1"/>
</dbReference>
<evidence type="ECO:0000313" key="8">
    <source>
        <dbReference type="Proteomes" id="UP001156441"/>
    </source>
</evidence>
<evidence type="ECO:0000259" key="6">
    <source>
        <dbReference type="Pfam" id="PF02803"/>
    </source>
</evidence>
<sequence>MPTDAPTEAFVYDAIRTPRGRGKNTGSLHGTKPISLVVGLLDELRKRNPTLDLDRVSDLLLGVVTPIGDQGSDIAKTAAIAAGLPDTVGGVQLNRFCASGLEAVNIAAQKVRSGWDEVVIGGGVESMSRVKMGTDGGAWAMDPATAYDTYFVPQGIGADLIATIEGFSREDVDAYAVSSQQRAAKAWAGGYFDKSVIPVVDQNGLTVLDRDEHMRPESTVETLGKLPASFAAIGDMGGFDAVALQKYHHVEKIDHVHSPGNSSGIVDGAGLVLVASEAAGTAMGLTPRARIVATATSGADSTIMLTGPIPATEKLLARTGLTVEDIDLFELNEAFASVVLNYQKKLNIPSEKLNVNGGAIAMGHPLGATGAMILGTMVDELERRDARRALVTLCIGGGMGVATLIERV</sequence>
<dbReference type="PROSITE" id="PS00099">
    <property type="entry name" value="THIOLASE_3"/>
    <property type="match status" value="1"/>
</dbReference>
<dbReference type="Pfam" id="PF00108">
    <property type="entry name" value="Thiolase_N"/>
    <property type="match status" value="1"/>
</dbReference>
<evidence type="ECO:0000256" key="1">
    <source>
        <dbReference type="ARBA" id="ARBA00010982"/>
    </source>
</evidence>
<feature type="domain" description="Thiolase N-terminal" evidence="5">
    <location>
        <begin position="11"/>
        <end position="234"/>
    </location>
</feature>
<gene>
    <name evidence="7" type="ORF">JT362_12060</name>
</gene>
<name>A0ABT2J9B8_9PSEU</name>
<dbReference type="InterPro" id="IPR020615">
    <property type="entry name" value="Thiolase_acyl_enz_int_AS"/>
</dbReference>
<feature type="domain" description="Thiolase C-terminal" evidence="6">
    <location>
        <begin position="286"/>
        <end position="407"/>
    </location>
</feature>
<dbReference type="RefSeq" id="WP_260191234.1">
    <property type="nucleotide sequence ID" value="NZ_JAFFZE010000010.1"/>
</dbReference>
<keyword evidence="8" id="KW-1185">Reference proteome</keyword>
<dbReference type="InterPro" id="IPR020610">
    <property type="entry name" value="Thiolase_AS"/>
</dbReference>
<dbReference type="InterPro" id="IPR002155">
    <property type="entry name" value="Thiolase"/>
</dbReference>
<dbReference type="NCBIfam" id="NF006090">
    <property type="entry name" value="PRK08242.1"/>
    <property type="match status" value="1"/>
</dbReference>
<dbReference type="GO" id="GO:0003985">
    <property type="term" value="F:acetyl-CoA C-acetyltransferase activity"/>
    <property type="evidence" value="ECO:0007669"/>
    <property type="project" value="UniProtKB-EC"/>
</dbReference>
<comment type="caution">
    <text evidence="7">The sequence shown here is derived from an EMBL/GenBank/DDBJ whole genome shotgun (WGS) entry which is preliminary data.</text>
</comment>
<dbReference type="InterPro" id="IPR020617">
    <property type="entry name" value="Thiolase_C"/>
</dbReference>
<dbReference type="InterPro" id="IPR016039">
    <property type="entry name" value="Thiolase-like"/>
</dbReference>
<protein>
    <submittedName>
        <fullName evidence="7">Acetyl-CoA C-acetyltransferase</fullName>
        <ecNumber evidence="7">2.3.1.9</ecNumber>
    </submittedName>
</protein>
<dbReference type="EMBL" id="JAFFZE010000010">
    <property type="protein sequence ID" value="MCT2583854.1"/>
    <property type="molecule type" value="Genomic_DNA"/>
</dbReference>
<dbReference type="SUPFAM" id="SSF53901">
    <property type="entry name" value="Thiolase-like"/>
    <property type="match status" value="2"/>
</dbReference>
<dbReference type="EC" id="2.3.1.9" evidence="7"/>
<dbReference type="InterPro" id="IPR020616">
    <property type="entry name" value="Thiolase_N"/>
</dbReference>
<dbReference type="Proteomes" id="UP001156441">
    <property type="component" value="Unassembled WGS sequence"/>
</dbReference>
<dbReference type="InterPro" id="IPR020613">
    <property type="entry name" value="Thiolase_CS"/>
</dbReference>
<dbReference type="NCBIfam" id="TIGR01930">
    <property type="entry name" value="AcCoA-C-Actrans"/>
    <property type="match status" value="1"/>
</dbReference>
<comment type="similarity">
    <text evidence="1 4">Belongs to the thiolase-like superfamily. Thiolase family.</text>
</comment>
<accession>A0ABT2J9B8</accession>
<evidence type="ECO:0000256" key="3">
    <source>
        <dbReference type="ARBA" id="ARBA00023315"/>
    </source>
</evidence>
<evidence type="ECO:0000313" key="7">
    <source>
        <dbReference type="EMBL" id="MCT2583854.1"/>
    </source>
</evidence>
<dbReference type="CDD" id="cd00751">
    <property type="entry name" value="thiolase"/>
    <property type="match status" value="1"/>
</dbReference>
<proteinExistence type="inferred from homology"/>
<evidence type="ECO:0000259" key="5">
    <source>
        <dbReference type="Pfam" id="PF00108"/>
    </source>
</evidence>
<keyword evidence="3 4" id="KW-0012">Acyltransferase</keyword>
<keyword evidence="2 4" id="KW-0808">Transferase</keyword>
<dbReference type="Pfam" id="PF02803">
    <property type="entry name" value="Thiolase_C"/>
    <property type="match status" value="1"/>
</dbReference>
<dbReference type="Gene3D" id="3.40.47.10">
    <property type="match status" value="2"/>
</dbReference>
<organism evidence="7 8">
    <name type="scientific">Actinophytocola gossypii</name>
    <dbReference type="NCBI Taxonomy" id="2812003"/>
    <lineage>
        <taxon>Bacteria</taxon>
        <taxon>Bacillati</taxon>
        <taxon>Actinomycetota</taxon>
        <taxon>Actinomycetes</taxon>
        <taxon>Pseudonocardiales</taxon>
        <taxon>Pseudonocardiaceae</taxon>
    </lineage>
</organism>
<evidence type="ECO:0000256" key="4">
    <source>
        <dbReference type="RuleBase" id="RU003557"/>
    </source>
</evidence>